<gene>
    <name evidence="2" type="ORF">GTP56_17760</name>
</gene>
<protein>
    <submittedName>
        <fullName evidence="2">Uncharacterized protein</fullName>
    </submittedName>
</protein>
<dbReference type="Proteomes" id="UP000469734">
    <property type="component" value="Unassembled WGS sequence"/>
</dbReference>
<dbReference type="AlphaFoldDB" id="A0A7X4KGZ9"/>
<feature type="region of interest" description="Disordered" evidence="1">
    <location>
        <begin position="66"/>
        <end position="103"/>
    </location>
</feature>
<dbReference type="RefSeq" id="WP_161051078.1">
    <property type="nucleotide sequence ID" value="NZ_WWCR01000019.1"/>
</dbReference>
<reference evidence="2 3" key="1">
    <citation type="submission" date="2019-12" db="EMBL/GenBank/DDBJ databases">
        <title>Novel species isolated from a subtropical stream in China.</title>
        <authorList>
            <person name="Lu H."/>
        </authorList>
    </citation>
    <scope>NUCLEOTIDE SEQUENCE [LARGE SCALE GENOMIC DNA]</scope>
    <source>
        <strain evidence="2 3">FT134W</strain>
    </source>
</reference>
<evidence type="ECO:0000313" key="3">
    <source>
        <dbReference type="Proteomes" id="UP000469734"/>
    </source>
</evidence>
<name>A0A7X4KGZ9_9BURK</name>
<organism evidence="2 3">
    <name type="scientific">Duganella margarita</name>
    <dbReference type="NCBI Taxonomy" id="2692170"/>
    <lineage>
        <taxon>Bacteria</taxon>
        <taxon>Pseudomonadati</taxon>
        <taxon>Pseudomonadota</taxon>
        <taxon>Betaproteobacteria</taxon>
        <taxon>Burkholderiales</taxon>
        <taxon>Oxalobacteraceae</taxon>
        <taxon>Telluria group</taxon>
        <taxon>Duganella</taxon>
    </lineage>
</organism>
<dbReference type="EMBL" id="WWCR01000019">
    <property type="protein sequence ID" value="MYM74031.1"/>
    <property type="molecule type" value="Genomic_DNA"/>
</dbReference>
<accession>A0A7X4KGZ9</accession>
<sequence>MPARGRRQQVGIAFAQHLGSHGWAIIQRLHTFDARLDNVQISQAKFIQLARGMAEGRLRIGIRHRSPLPARRQAHANPVRAPHDARASTSSSIKRARLAMLPP</sequence>
<proteinExistence type="predicted"/>
<evidence type="ECO:0000313" key="2">
    <source>
        <dbReference type="EMBL" id="MYM74031.1"/>
    </source>
</evidence>
<comment type="caution">
    <text evidence="2">The sequence shown here is derived from an EMBL/GenBank/DDBJ whole genome shotgun (WGS) entry which is preliminary data.</text>
</comment>
<evidence type="ECO:0000256" key="1">
    <source>
        <dbReference type="SAM" id="MobiDB-lite"/>
    </source>
</evidence>